<dbReference type="AlphaFoldDB" id="A0AAV1RXJ2"/>
<organism evidence="3 4">
    <name type="scientific">Dovyalis caffra</name>
    <dbReference type="NCBI Taxonomy" id="77055"/>
    <lineage>
        <taxon>Eukaryota</taxon>
        <taxon>Viridiplantae</taxon>
        <taxon>Streptophyta</taxon>
        <taxon>Embryophyta</taxon>
        <taxon>Tracheophyta</taxon>
        <taxon>Spermatophyta</taxon>
        <taxon>Magnoliopsida</taxon>
        <taxon>eudicotyledons</taxon>
        <taxon>Gunneridae</taxon>
        <taxon>Pentapetalae</taxon>
        <taxon>rosids</taxon>
        <taxon>fabids</taxon>
        <taxon>Malpighiales</taxon>
        <taxon>Salicaceae</taxon>
        <taxon>Flacourtieae</taxon>
        <taxon>Dovyalis</taxon>
    </lineage>
</organism>
<feature type="region of interest" description="Disordered" evidence="1">
    <location>
        <begin position="423"/>
        <end position="442"/>
    </location>
</feature>
<feature type="compositionally biased region" description="Low complexity" evidence="1">
    <location>
        <begin position="36"/>
        <end position="48"/>
    </location>
</feature>
<dbReference type="InterPro" id="IPR028124">
    <property type="entry name" value="SMAP_dom"/>
</dbReference>
<evidence type="ECO:0000313" key="3">
    <source>
        <dbReference type="EMBL" id="CAK7340247.1"/>
    </source>
</evidence>
<protein>
    <recommendedName>
        <fullName evidence="2">Small acidic protein-like domain-containing protein</fullName>
    </recommendedName>
</protein>
<evidence type="ECO:0000259" key="2">
    <source>
        <dbReference type="Pfam" id="PF15477"/>
    </source>
</evidence>
<dbReference type="Proteomes" id="UP001314170">
    <property type="component" value="Unassembled WGS sequence"/>
</dbReference>
<feature type="compositionally biased region" description="Basic and acidic residues" evidence="1">
    <location>
        <begin position="192"/>
        <end position="290"/>
    </location>
</feature>
<dbReference type="EMBL" id="CAWUPB010001159">
    <property type="protein sequence ID" value="CAK7340247.1"/>
    <property type="molecule type" value="Genomic_DNA"/>
</dbReference>
<feature type="region of interest" description="Disordered" evidence="1">
    <location>
        <begin position="387"/>
        <end position="408"/>
    </location>
</feature>
<feature type="domain" description="Small acidic protein-like" evidence="2">
    <location>
        <begin position="402"/>
        <end position="466"/>
    </location>
</feature>
<feature type="compositionally biased region" description="Basic and acidic residues" evidence="1">
    <location>
        <begin position="393"/>
        <end position="408"/>
    </location>
</feature>
<accession>A0AAV1RXJ2</accession>
<feature type="compositionally biased region" description="Basic and acidic residues" evidence="1">
    <location>
        <begin position="100"/>
        <end position="118"/>
    </location>
</feature>
<dbReference type="Pfam" id="PF15477">
    <property type="entry name" value="SMAP"/>
    <property type="match status" value="1"/>
</dbReference>
<name>A0AAV1RXJ2_9ROSI</name>
<feature type="compositionally biased region" description="Basic and acidic residues" evidence="1">
    <location>
        <begin position="424"/>
        <end position="442"/>
    </location>
</feature>
<keyword evidence="4" id="KW-1185">Reference proteome</keyword>
<reference evidence="3 4" key="1">
    <citation type="submission" date="2024-01" db="EMBL/GenBank/DDBJ databases">
        <authorList>
            <person name="Waweru B."/>
        </authorList>
    </citation>
    <scope>NUCLEOTIDE SEQUENCE [LARGE SCALE GENOMIC DNA]</scope>
</reference>
<proteinExistence type="predicted"/>
<sequence length="467" mass="53690">MDTGIQSPQLENIETKATFRKPSNDMANRKYRRHSPLNGSPSSDGGSPVVHRDDSAKASQRRKDEEKELERDSRRSRYQKNGDSYRHSDRHSTRSSHGYSRNDDYRHDRRVDDGERHYQASSRSGWELKDGERGRSRDHARNVEKYSGDRYDSLGNRSRDKERGSSEHRQLKDKEFSPDRVGSSRKYMSTASEEKDRDQHRRDRDGRDERRDYHRSSGDHKSDRSSYYEETRGHQTDSSGRDGRQRLRESFKNDPKELNCQKEKKHDNWESSREKDRYSKVPGEKNDDKSVFGSENQESPAKKSKLFSSKKDSDNSREVNEKKSSSSLLAQEVENKGNVGQTDANNLEAANDLDAAKVAAMKAAELVNKNLVGGGFMSTEQKKKLLWGSKKSAAPEETGRRWDTAMFGDPERKEKFNKLMGVKGDVKVEPKPDSQDAEKQKELQMDLEKQYTAGLRRRDGRTVGLGL</sequence>
<feature type="compositionally biased region" description="Basic and acidic residues" evidence="1">
    <location>
        <begin position="126"/>
        <end position="178"/>
    </location>
</feature>
<feature type="region of interest" description="Disordered" evidence="1">
    <location>
        <begin position="1"/>
        <end position="345"/>
    </location>
</feature>
<evidence type="ECO:0000313" key="4">
    <source>
        <dbReference type="Proteomes" id="UP001314170"/>
    </source>
</evidence>
<feature type="compositionally biased region" description="Polar residues" evidence="1">
    <location>
        <begin position="1"/>
        <end position="12"/>
    </location>
</feature>
<gene>
    <name evidence="3" type="ORF">DCAF_LOCUS15328</name>
</gene>
<comment type="caution">
    <text evidence="3">The sequence shown here is derived from an EMBL/GenBank/DDBJ whole genome shotgun (WGS) entry which is preliminary data.</text>
</comment>
<dbReference type="PANTHER" id="PTHR22426">
    <property type="entry name" value="ARGININE_SERINE-RICH COILED-COIL PROTEIN 2"/>
    <property type="match status" value="1"/>
</dbReference>
<evidence type="ECO:0000256" key="1">
    <source>
        <dbReference type="SAM" id="MobiDB-lite"/>
    </source>
</evidence>
<feature type="compositionally biased region" description="Basic and acidic residues" evidence="1">
    <location>
        <begin position="50"/>
        <end position="75"/>
    </location>
</feature>
<feature type="compositionally biased region" description="Basic and acidic residues" evidence="1">
    <location>
        <begin position="83"/>
        <end position="92"/>
    </location>
</feature>
<feature type="compositionally biased region" description="Basic and acidic residues" evidence="1">
    <location>
        <begin position="309"/>
        <end position="324"/>
    </location>
</feature>
<dbReference type="PANTHER" id="PTHR22426:SF2">
    <property type="entry name" value="ARGININE_SERINE-RICH COILED-COIL PROTEIN 2"/>
    <property type="match status" value="1"/>
</dbReference>